<dbReference type="eggNOG" id="KOG2128">
    <property type="taxonomic scope" value="Eukaryota"/>
</dbReference>
<dbReference type="GO" id="GO:0005516">
    <property type="term" value="F:calmodulin binding"/>
    <property type="evidence" value="ECO:0007669"/>
    <property type="project" value="TreeGrafter"/>
</dbReference>
<feature type="region of interest" description="Disordered" evidence="2">
    <location>
        <begin position="1"/>
        <end position="32"/>
    </location>
</feature>
<protein>
    <recommendedName>
        <fullName evidence="7">Ras GTPase activating protein</fullName>
    </recommendedName>
</protein>
<feature type="coiled-coil region" evidence="1">
    <location>
        <begin position="555"/>
        <end position="612"/>
    </location>
</feature>
<dbReference type="PROSITE" id="PS50021">
    <property type="entry name" value="CH"/>
    <property type="match status" value="1"/>
</dbReference>
<dbReference type="PANTHER" id="PTHR14149:SF14">
    <property type="entry name" value="CALPONIN-HOMOLOGY (CH) DOMAIN-CONTAINING PROTEIN"/>
    <property type="match status" value="1"/>
</dbReference>
<dbReference type="RefSeq" id="XP_016762493.1">
    <property type="nucleotide sequence ID" value="XM_016908787.1"/>
</dbReference>
<dbReference type="SMART" id="SM00323">
    <property type="entry name" value="RasGAP"/>
    <property type="match status" value="1"/>
</dbReference>
<dbReference type="InterPro" id="IPR000593">
    <property type="entry name" value="RasGAP_C"/>
</dbReference>
<dbReference type="SMART" id="SM00033">
    <property type="entry name" value="CH"/>
    <property type="match status" value="1"/>
</dbReference>
<dbReference type="SUPFAM" id="SSF143885">
    <property type="entry name" value="RGC domain-like"/>
    <property type="match status" value="1"/>
</dbReference>
<dbReference type="Pfam" id="PF00307">
    <property type="entry name" value="CH"/>
    <property type="match status" value="1"/>
</dbReference>
<dbReference type="Gene3D" id="1.10.506.10">
    <property type="entry name" value="GTPase Activation - p120gap, domain 1"/>
    <property type="match status" value="1"/>
</dbReference>
<dbReference type="PROSITE" id="PS50018">
    <property type="entry name" value="RAS_GTPASE_ACTIV_2"/>
    <property type="match status" value="1"/>
</dbReference>
<dbReference type="SUPFAM" id="SSF47576">
    <property type="entry name" value="Calponin-homology domain, CH-domain"/>
    <property type="match status" value="1"/>
</dbReference>
<dbReference type="GO" id="GO:0110085">
    <property type="term" value="C:mitotic actomyosin contractile ring"/>
    <property type="evidence" value="ECO:0007669"/>
    <property type="project" value="TreeGrafter"/>
</dbReference>
<dbReference type="STRING" id="692275.M3B3N4"/>
<dbReference type="OrthoDB" id="775356at2759"/>
<feature type="region of interest" description="Disordered" evidence="2">
    <location>
        <begin position="73"/>
        <end position="97"/>
    </location>
</feature>
<dbReference type="InterPro" id="IPR008936">
    <property type="entry name" value="Rho_GTPase_activation_prot"/>
</dbReference>
<dbReference type="InterPro" id="IPR001715">
    <property type="entry name" value="CH_dom"/>
</dbReference>
<gene>
    <name evidence="5" type="ORF">SEPMUDRAFT_40544</name>
</gene>
<dbReference type="Gene3D" id="1.20.5.190">
    <property type="match status" value="1"/>
</dbReference>
<keyword evidence="1" id="KW-0175">Coiled coil</keyword>
<dbReference type="OMA" id="KGVLVHW"/>
<dbReference type="GO" id="GO:0051015">
    <property type="term" value="F:actin filament binding"/>
    <property type="evidence" value="ECO:0007669"/>
    <property type="project" value="TreeGrafter"/>
</dbReference>
<dbReference type="SMART" id="SM00015">
    <property type="entry name" value="IQ"/>
    <property type="match status" value="8"/>
</dbReference>
<accession>M3B3N4</accession>
<evidence type="ECO:0000256" key="2">
    <source>
        <dbReference type="SAM" id="MobiDB-lite"/>
    </source>
</evidence>
<dbReference type="Pfam" id="PF03836">
    <property type="entry name" value="RasGAP_C"/>
    <property type="match status" value="1"/>
</dbReference>
<feature type="domain" description="Ras-GAP" evidence="3">
    <location>
        <begin position="859"/>
        <end position="1090"/>
    </location>
</feature>
<feature type="compositionally biased region" description="Polar residues" evidence="2">
    <location>
        <begin position="86"/>
        <end position="97"/>
    </location>
</feature>
<evidence type="ECO:0000256" key="1">
    <source>
        <dbReference type="SAM" id="Coils"/>
    </source>
</evidence>
<name>M3B3N4_SPHMS</name>
<evidence type="ECO:0008006" key="7">
    <source>
        <dbReference type="Google" id="ProtNLM"/>
    </source>
</evidence>
<keyword evidence="6" id="KW-1185">Reference proteome</keyword>
<evidence type="ECO:0000313" key="5">
    <source>
        <dbReference type="EMBL" id="EMF14372.1"/>
    </source>
</evidence>
<feature type="domain" description="Calponin-homology (CH)" evidence="4">
    <location>
        <begin position="115"/>
        <end position="231"/>
    </location>
</feature>
<dbReference type="PROSITE" id="PS50096">
    <property type="entry name" value="IQ"/>
    <property type="match status" value="6"/>
</dbReference>
<reference evidence="5 6" key="1">
    <citation type="journal article" date="2012" name="PLoS Pathog.">
        <title>Diverse lifestyles and strategies of plant pathogenesis encoded in the genomes of eighteen Dothideomycetes fungi.</title>
        <authorList>
            <person name="Ohm R.A."/>
            <person name="Feau N."/>
            <person name="Henrissat B."/>
            <person name="Schoch C.L."/>
            <person name="Horwitz B.A."/>
            <person name="Barry K.W."/>
            <person name="Condon B.J."/>
            <person name="Copeland A.C."/>
            <person name="Dhillon B."/>
            <person name="Glaser F."/>
            <person name="Hesse C.N."/>
            <person name="Kosti I."/>
            <person name="LaButti K."/>
            <person name="Lindquist E.A."/>
            <person name="Lucas S."/>
            <person name="Salamov A.A."/>
            <person name="Bradshaw R.E."/>
            <person name="Ciuffetti L."/>
            <person name="Hamelin R.C."/>
            <person name="Kema G.H.J."/>
            <person name="Lawrence C."/>
            <person name="Scott J.A."/>
            <person name="Spatafora J.W."/>
            <person name="Turgeon B.G."/>
            <person name="de Wit P.J.G.M."/>
            <person name="Zhong S."/>
            <person name="Goodwin S.B."/>
            <person name="Grigoriev I.V."/>
        </authorList>
    </citation>
    <scope>NUCLEOTIDE SEQUENCE [LARGE SCALE GENOMIC DNA]</scope>
    <source>
        <strain evidence="5 6">SO2202</strain>
    </source>
</reference>
<dbReference type="GO" id="GO:1903479">
    <property type="term" value="P:mitotic actomyosin contractile ring assembly actin filament organization"/>
    <property type="evidence" value="ECO:0007669"/>
    <property type="project" value="TreeGrafter"/>
</dbReference>
<dbReference type="PANTHER" id="PTHR14149">
    <property type="entry name" value="RAS GTPASE-ACTIVATING PROTEIN WITH IQ MOTIF"/>
    <property type="match status" value="1"/>
</dbReference>
<evidence type="ECO:0000313" key="6">
    <source>
        <dbReference type="Proteomes" id="UP000016931"/>
    </source>
</evidence>
<dbReference type="InterPro" id="IPR001936">
    <property type="entry name" value="RasGAP_dom"/>
</dbReference>
<dbReference type="Pfam" id="PF00616">
    <property type="entry name" value="RasGAP"/>
    <property type="match status" value="1"/>
</dbReference>
<dbReference type="Proteomes" id="UP000016931">
    <property type="component" value="Unassembled WGS sequence"/>
</dbReference>
<dbReference type="EMBL" id="KB456262">
    <property type="protein sequence ID" value="EMF14372.1"/>
    <property type="molecule type" value="Genomic_DNA"/>
</dbReference>
<sequence length="1524" mass="174685">MRASTRPSRTKGHLRYGSTDMAPPQLDGEDIGQLQKSSTPQLRHLSKMAAQNESTEDLSVHSPAEQVMGLAGRRKLQRSGTVKPKTPNQSQFSSQYSSTKWMDTQRKHLAAYEYLCHIGEARAWIEDVLEPEKLPPIVQLEEAFRDGVTLAEVVVRLAPKLSQEQQQGLGSKRIWRGSPLTFRHTDNTALFFRFLAEIGLPELFRFELIDLYEKKNIPKVIYCIHAVSWLLFRQGITEFRIGNLVGQLQFEEHELEATQKGIDKSGVQMPNFGGMREAMQIEEEPEPPPPTEDELLAEQEDMIAYLVRKQLHRKREAWSENKAAVVKVQNLWRGRQARAQTKTVRKELQMQRHGVKELQAALRGAIGRWRAGDLWHETRTEENEARVAEFQAAARGALERMRVGGIMNQLWDKEDTITKFQSMLRAQVVRSLHTDTQEELQTTQQGLDIVKLQAAARAMIERRQQAVAHGERKYEEPAIVQAQSAARGLIARLRQARTLGALQGRETTIVKFQTLLRAQAVRSQHQDTRENLSSQGEQIVKFQALLRGQAERSLYQDVREELQKHTEGVKSLQSAARAMLHRKSIGEKLTVLEEQESQITALQSLARAYTERQRIFDQLVGMEKEEESITQVQSLVRGLLERSRIGEQLAEIEEHEAAVEELQCAIRGFRVRKQFADKRKHFRENMKKVIKLQSFVRAKQQGESYKSLVNGKNPPLPVIRKHVHLLTDSNLEFESEIESERMRRQVIESVRRNELVESYVEGLDVKIALLVKNKITLDEVVKHQKHFGGSASQLLRNGTQLAQPSGLDLKALNKNSRKKLSGYEELFFFLQTQPQYLARAFAVLTQRGLAEKESKHFERLMLTLFGYAQKSREEYLFMKVLATSSQQTIARCQNVEDYMRQSGGTFQQRLTLNYLRNPRERSYLKTLLGGMIRDGICGQDHLDLESDPLQIYRAILNNEELQTGVPSQRPRDIPREMVIRQEDVRPRYVEHLEDLRDLGDGFFSSLEESLIRMPYGLRYLVTEQHRALCAQFPREDPGGLAMLVGAWLWRTYVLPALREPEMWGVVDRGLSPAHKRNLAQVVTVLGQVCSAGRLFGAENLYLQPLNNWISESLDRWSECLQHLFDIPSPEEQYHADQFSDLYSMTKPVLYIKLADIFALHSLISDNISAVAPDRSDPIKELLADLGTAKSNESDLGGATNGGEITLTLKSRFTVQDDPSAESRQLFTATKRLVLYIIRVQSGSNLMEILLRPITHEDADRWISLVQEELAEKERSNHRPNHKRSTSHFDPRMTYAELKSSCLENILQLEQPHIPPQFRVSRHNNYQEILNALAADIRQKHRRRIERQRETETTRATIQQLDTKAQFLEDQLKSYNDYIEQCLHTLANKKGSKHKFLMPFTKQWSHERELERAGRQPKFGSYKYSARQLADKGVLLSWAGYQQEHWGNLNIVISSDEVGVFHLEASSGSMMLPGASANLLLDDLLQAQYDNRSSISVFEESQQGGAKLAVNLLLHLVFKKFYKDG</sequence>
<evidence type="ECO:0000259" key="4">
    <source>
        <dbReference type="PROSITE" id="PS50021"/>
    </source>
</evidence>
<dbReference type="HOGENOM" id="CLU_000972_1_1_1"/>
<organism evidence="5 6">
    <name type="scientific">Sphaerulina musiva (strain SO2202)</name>
    <name type="common">Poplar stem canker fungus</name>
    <name type="synonym">Septoria musiva</name>
    <dbReference type="NCBI Taxonomy" id="692275"/>
    <lineage>
        <taxon>Eukaryota</taxon>
        <taxon>Fungi</taxon>
        <taxon>Dikarya</taxon>
        <taxon>Ascomycota</taxon>
        <taxon>Pezizomycotina</taxon>
        <taxon>Dothideomycetes</taxon>
        <taxon>Dothideomycetidae</taxon>
        <taxon>Mycosphaerellales</taxon>
        <taxon>Mycosphaerellaceae</taxon>
        <taxon>Sphaerulina</taxon>
    </lineage>
</organism>
<evidence type="ECO:0000259" key="3">
    <source>
        <dbReference type="PROSITE" id="PS50018"/>
    </source>
</evidence>
<dbReference type="InterPro" id="IPR000048">
    <property type="entry name" value="IQ_motif_EF-hand-BS"/>
</dbReference>
<dbReference type="GeneID" id="27905924"/>
<dbReference type="CDD" id="cd21206">
    <property type="entry name" value="CH_IQGAP"/>
    <property type="match status" value="1"/>
</dbReference>
<dbReference type="GO" id="GO:0005096">
    <property type="term" value="F:GTPase activator activity"/>
    <property type="evidence" value="ECO:0007669"/>
    <property type="project" value="TreeGrafter"/>
</dbReference>
<dbReference type="Gene3D" id="1.10.418.10">
    <property type="entry name" value="Calponin-like domain"/>
    <property type="match status" value="1"/>
</dbReference>
<feature type="coiled-coil region" evidence="1">
    <location>
        <begin position="645"/>
        <end position="672"/>
    </location>
</feature>
<dbReference type="InterPro" id="IPR036872">
    <property type="entry name" value="CH_dom_sf"/>
</dbReference>
<dbReference type="SUPFAM" id="SSF48350">
    <property type="entry name" value="GTPase activation domain, GAP"/>
    <property type="match status" value="1"/>
</dbReference>
<proteinExistence type="predicted"/>